<name>A0A3P7KCI2_STRVU</name>
<evidence type="ECO:0000256" key="3">
    <source>
        <dbReference type="PROSITE-ProRule" id="PRU00221"/>
    </source>
</evidence>
<dbReference type="Proteomes" id="UP000270094">
    <property type="component" value="Unassembled WGS sequence"/>
</dbReference>
<accession>A0A3P7KCI2</accession>
<dbReference type="SMART" id="SM00320">
    <property type="entry name" value="WD40"/>
    <property type="match status" value="2"/>
</dbReference>
<dbReference type="AlphaFoldDB" id="A0A3P7KCI2"/>
<dbReference type="EMBL" id="UYYB01010640">
    <property type="protein sequence ID" value="VDM68975.1"/>
    <property type="molecule type" value="Genomic_DNA"/>
</dbReference>
<sequence>MHQFIICAYDVNASEVVDDSSCALQAHEQDCFSIAIADERWLASGGEDDVAYLWDYQVSDSDPVLKIDHQDSVTNVVFNNAQTLLATGDMAGHIFVTQLSNLETRAK</sequence>
<dbReference type="Pfam" id="PF00400">
    <property type="entry name" value="WD40"/>
    <property type="match status" value="2"/>
</dbReference>
<dbReference type="PANTHER" id="PTHR19857">
    <property type="entry name" value="MITOCHONDRIAL DIVISION PROTEIN 1-RELATED"/>
    <property type="match status" value="1"/>
</dbReference>
<evidence type="ECO:0000313" key="4">
    <source>
        <dbReference type="EMBL" id="VDM68975.1"/>
    </source>
</evidence>
<reference evidence="4 5" key="1">
    <citation type="submission" date="2018-11" db="EMBL/GenBank/DDBJ databases">
        <authorList>
            <consortium name="Pathogen Informatics"/>
        </authorList>
    </citation>
    <scope>NUCLEOTIDE SEQUENCE [LARGE SCALE GENOMIC DNA]</scope>
</reference>
<dbReference type="InterPro" id="IPR051179">
    <property type="entry name" value="WD_repeat_multifunction"/>
</dbReference>
<dbReference type="InterPro" id="IPR036322">
    <property type="entry name" value="WD40_repeat_dom_sf"/>
</dbReference>
<keyword evidence="2" id="KW-0677">Repeat</keyword>
<evidence type="ECO:0000313" key="5">
    <source>
        <dbReference type="Proteomes" id="UP000270094"/>
    </source>
</evidence>
<keyword evidence="5" id="KW-1185">Reference proteome</keyword>
<proteinExistence type="predicted"/>
<keyword evidence="1 3" id="KW-0853">WD repeat</keyword>
<dbReference type="SUPFAM" id="SSF50978">
    <property type="entry name" value="WD40 repeat-like"/>
    <property type="match status" value="1"/>
</dbReference>
<dbReference type="Gene3D" id="2.130.10.10">
    <property type="entry name" value="YVTN repeat-like/Quinoprotein amine dehydrogenase"/>
    <property type="match status" value="1"/>
</dbReference>
<protein>
    <submittedName>
        <fullName evidence="4">Uncharacterized protein</fullName>
    </submittedName>
</protein>
<evidence type="ECO:0000256" key="1">
    <source>
        <dbReference type="ARBA" id="ARBA00022574"/>
    </source>
</evidence>
<dbReference type="InterPro" id="IPR015943">
    <property type="entry name" value="WD40/YVTN_repeat-like_dom_sf"/>
</dbReference>
<dbReference type="OrthoDB" id="10261640at2759"/>
<feature type="repeat" description="WD" evidence="3">
    <location>
        <begin position="24"/>
        <end position="55"/>
    </location>
</feature>
<organism evidence="4 5">
    <name type="scientific">Strongylus vulgaris</name>
    <name type="common">Blood worm</name>
    <dbReference type="NCBI Taxonomy" id="40348"/>
    <lineage>
        <taxon>Eukaryota</taxon>
        <taxon>Metazoa</taxon>
        <taxon>Ecdysozoa</taxon>
        <taxon>Nematoda</taxon>
        <taxon>Chromadorea</taxon>
        <taxon>Rhabditida</taxon>
        <taxon>Rhabditina</taxon>
        <taxon>Rhabditomorpha</taxon>
        <taxon>Strongyloidea</taxon>
        <taxon>Strongylidae</taxon>
        <taxon>Strongylus</taxon>
    </lineage>
</organism>
<dbReference type="PANTHER" id="PTHR19857:SF8">
    <property type="entry name" value="ANGIO-ASSOCIATED MIGRATORY CELL PROTEIN"/>
    <property type="match status" value="1"/>
</dbReference>
<dbReference type="PROSITE" id="PS50082">
    <property type="entry name" value="WD_REPEATS_2"/>
    <property type="match status" value="1"/>
</dbReference>
<feature type="non-terminal residue" evidence="4">
    <location>
        <position position="107"/>
    </location>
</feature>
<dbReference type="InterPro" id="IPR001680">
    <property type="entry name" value="WD40_rpt"/>
</dbReference>
<evidence type="ECO:0000256" key="2">
    <source>
        <dbReference type="ARBA" id="ARBA00022737"/>
    </source>
</evidence>
<gene>
    <name evidence="4" type="ORF">SVUK_LOCUS3973</name>
</gene>